<dbReference type="EMBL" id="FJUX01000134">
    <property type="protein sequence ID" value="CZT10859.1"/>
    <property type="molecule type" value="Genomic_DNA"/>
</dbReference>
<dbReference type="AlphaFoldDB" id="A0A1E1LM18"/>
<accession>A0A1E1LM18</accession>
<evidence type="ECO:0000313" key="2">
    <source>
        <dbReference type="Proteomes" id="UP000178912"/>
    </source>
</evidence>
<keyword evidence="2" id="KW-1185">Reference proteome</keyword>
<evidence type="ECO:0000313" key="1">
    <source>
        <dbReference type="EMBL" id="CZT10859.1"/>
    </source>
</evidence>
<name>A0A1E1LM18_9HELO</name>
<proteinExistence type="predicted"/>
<organism evidence="1 2">
    <name type="scientific">Rhynchosporium agropyri</name>
    <dbReference type="NCBI Taxonomy" id="914238"/>
    <lineage>
        <taxon>Eukaryota</taxon>
        <taxon>Fungi</taxon>
        <taxon>Dikarya</taxon>
        <taxon>Ascomycota</taxon>
        <taxon>Pezizomycotina</taxon>
        <taxon>Leotiomycetes</taxon>
        <taxon>Helotiales</taxon>
        <taxon>Ploettnerulaceae</taxon>
        <taxon>Rhynchosporium</taxon>
    </lineage>
</organism>
<protein>
    <submittedName>
        <fullName evidence="1">Uncharacterized protein</fullName>
    </submittedName>
</protein>
<gene>
    <name evidence="1" type="ORF">RAG0_15197</name>
</gene>
<dbReference type="Proteomes" id="UP000178912">
    <property type="component" value="Unassembled WGS sequence"/>
</dbReference>
<sequence length="403" mass="45220">MRSNSPNGESSGETSLPHHLTESLMDLSSEMVLQMLEVYIPESPESMDAAELGKSNLTFASTVREVGNRLANAKYHIEKPNPKSTIDAAVQEGFIEMQTQVIAGLEQYSARLERNVEELIWCQTFSGYGQLVEHPTLPQEDFALLQAKFETVTHKCELLQSRAKFIQAINTGALRYVDYLTNSISTEMQGIPALVDISIFDVDKFLLEKERFTVSDQYDFQIYHDSLESHLHLRTKRDCEFVDLLWSTLKAKLGSEAAGKLIVSFFVPLDSFASFVAGFEPHLLIEKLSVLKSETGETLPEEMDSMPTRFAEGIRDLRFSAASNGILKMGYLPQASNATPSALECDKELLVDGKVTPDVSSKEHKVVLKAWQQTVALLRKTQTRAWGIRNEYILHIDKCKTST</sequence>
<reference evidence="2" key="1">
    <citation type="submission" date="2016-03" db="EMBL/GenBank/DDBJ databases">
        <authorList>
            <person name="Guldener U."/>
        </authorList>
    </citation>
    <scope>NUCLEOTIDE SEQUENCE [LARGE SCALE GENOMIC DNA]</scope>
    <source>
        <strain evidence="2">04CH-RAC-A.6.1</strain>
    </source>
</reference>